<evidence type="ECO:0000313" key="3">
    <source>
        <dbReference type="Proteomes" id="UP001153269"/>
    </source>
</evidence>
<name>A0A9N7VQB7_PLEPL</name>
<comment type="caution">
    <text evidence="2">The sequence shown here is derived from an EMBL/GenBank/DDBJ whole genome shotgun (WGS) entry which is preliminary data.</text>
</comment>
<reference evidence="2" key="1">
    <citation type="submission" date="2020-03" db="EMBL/GenBank/DDBJ databases">
        <authorList>
            <person name="Weist P."/>
        </authorList>
    </citation>
    <scope>NUCLEOTIDE SEQUENCE</scope>
</reference>
<dbReference type="AlphaFoldDB" id="A0A9N7VQB7"/>
<gene>
    <name evidence="2" type="ORF">PLEPLA_LOCUS45104</name>
</gene>
<feature type="region of interest" description="Disordered" evidence="1">
    <location>
        <begin position="78"/>
        <end position="100"/>
    </location>
</feature>
<accession>A0A9N7VQB7</accession>
<organism evidence="2 3">
    <name type="scientific">Pleuronectes platessa</name>
    <name type="common">European plaice</name>
    <dbReference type="NCBI Taxonomy" id="8262"/>
    <lineage>
        <taxon>Eukaryota</taxon>
        <taxon>Metazoa</taxon>
        <taxon>Chordata</taxon>
        <taxon>Craniata</taxon>
        <taxon>Vertebrata</taxon>
        <taxon>Euteleostomi</taxon>
        <taxon>Actinopterygii</taxon>
        <taxon>Neopterygii</taxon>
        <taxon>Teleostei</taxon>
        <taxon>Neoteleostei</taxon>
        <taxon>Acanthomorphata</taxon>
        <taxon>Carangaria</taxon>
        <taxon>Pleuronectiformes</taxon>
        <taxon>Pleuronectoidei</taxon>
        <taxon>Pleuronectidae</taxon>
        <taxon>Pleuronectes</taxon>
    </lineage>
</organism>
<sequence length="100" mass="10939">MAKSSIDSTSSASAEALIPSCPKTPVAQSSDSEDLIERVIGDLNFKYRALLDATFTVCHPSLTMPRYHVGAFAPLKQLFSKDSSSEPERTQKSQTDNQME</sequence>
<feature type="compositionally biased region" description="Low complexity" evidence="1">
    <location>
        <begin position="1"/>
        <end position="16"/>
    </location>
</feature>
<evidence type="ECO:0000313" key="2">
    <source>
        <dbReference type="EMBL" id="CAB1457282.1"/>
    </source>
</evidence>
<protein>
    <submittedName>
        <fullName evidence="2">Uncharacterized protein</fullName>
    </submittedName>
</protein>
<proteinExistence type="predicted"/>
<dbReference type="EMBL" id="CADEAL010004335">
    <property type="protein sequence ID" value="CAB1457282.1"/>
    <property type="molecule type" value="Genomic_DNA"/>
</dbReference>
<keyword evidence="3" id="KW-1185">Reference proteome</keyword>
<dbReference type="Proteomes" id="UP001153269">
    <property type="component" value="Unassembled WGS sequence"/>
</dbReference>
<evidence type="ECO:0000256" key="1">
    <source>
        <dbReference type="SAM" id="MobiDB-lite"/>
    </source>
</evidence>
<feature type="region of interest" description="Disordered" evidence="1">
    <location>
        <begin position="1"/>
        <end position="32"/>
    </location>
</feature>